<evidence type="ECO:0000256" key="4">
    <source>
        <dbReference type="ARBA" id="ARBA00022989"/>
    </source>
</evidence>
<accession>A0ABW5QT78</accession>
<dbReference type="InterPro" id="IPR007168">
    <property type="entry name" value="Phageshock_PspC_N"/>
</dbReference>
<dbReference type="EMBL" id="JBHUMY010000004">
    <property type="protein sequence ID" value="MFD2659501.1"/>
    <property type="molecule type" value="Genomic_DNA"/>
</dbReference>
<comment type="subcellular location">
    <subcellularLocation>
        <location evidence="1">Cell membrane</location>
        <topology evidence="1">Single-pass membrane protein</topology>
    </subcellularLocation>
</comment>
<feature type="transmembrane region" description="Helical" evidence="6">
    <location>
        <begin position="33"/>
        <end position="57"/>
    </location>
</feature>
<dbReference type="PANTHER" id="PTHR33885:SF3">
    <property type="entry name" value="PHAGE SHOCK PROTEIN C"/>
    <property type="match status" value="1"/>
</dbReference>
<gene>
    <name evidence="8" type="ORF">ACFSW5_04390</name>
</gene>
<evidence type="ECO:0000259" key="7">
    <source>
        <dbReference type="Pfam" id="PF04024"/>
    </source>
</evidence>
<dbReference type="InterPro" id="IPR052027">
    <property type="entry name" value="PspC"/>
</dbReference>
<comment type="caution">
    <text evidence="8">The sequence shown here is derived from an EMBL/GenBank/DDBJ whole genome shotgun (WGS) entry which is preliminary data.</text>
</comment>
<evidence type="ECO:0000313" key="9">
    <source>
        <dbReference type="Proteomes" id="UP001597493"/>
    </source>
</evidence>
<keyword evidence="2" id="KW-1003">Cell membrane</keyword>
<dbReference type="Proteomes" id="UP001597493">
    <property type="component" value="Unassembled WGS sequence"/>
</dbReference>
<dbReference type="RefSeq" id="WP_379270192.1">
    <property type="nucleotide sequence ID" value="NZ_JBHUGT010000020.1"/>
</dbReference>
<organism evidence="8 9">
    <name type="scientific">Paenibacillus thailandensis</name>
    <dbReference type="NCBI Taxonomy" id="393250"/>
    <lineage>
        <taxon>Bacteria</taxon>
        <taxon>Bacillati</taxon>
        <taxon>Bacillota</taxon>
        <taxon>Bacilli</taxon>
        <taxon>Bacillales</taxon>
        <taxon>Paenibacillaceae</taxon>
        <taxon>Paenibacillus</taxon>
    </lineage>
</organism>
<keyword evidence="4 6" id="KW-1133">Transmembrane helix</keyword>
<protein>
    <submittedName>
        <fullName evidence="8">PspC domain-containing protein</fullName>
    </submittedName>
</protein>
<name>A0ABW5QT78_9BACL</name>
<evidence type="ECO:0000313" key="8">
    <source>
        <dbReference type="EMBL" id="MFD2659501.1"/>
    </source>
</evidence>
<proteinExistence type="predicted"/>
<evidence type="ECO:0000256" key="1">
    <source>
        <dbReference type="ARBA" id="ARBA00004162"/>
    </source>
</evidence>
<reference evidence="9" key="1">
    <citation type="journal article" date="2019" name="Int. J. Syst. Evol. Microbiol.">
        <title>The Global Catalogue of Microorganisms (GCM) 10K type strain sequencing project: providing services to taxonomists for standard genome sequencing and annotation.</title>
        <authorList>
            <consortium name="The Broad Institute Genomics Platform"/>
            <consortium name="The Broad Institute Genome Sequencing Center for Infectious Disease"/>
            <person name="Wu L."/>
            <person name="Ma J."/>
        </authorList>
    </citation>
    <scope>NUCLEOTIDE SEQUENCE [LARGE SCALE GENOMIC DNA]</scope>
    <source>
        <strain evidence="9">TISTR 1827</strain>
    </source>
</reference>
<keyword evidence="9" id="KW-1185">Reference proteome</keyword>
<evidence type="ECO:0000256" key="3">
    <source>
        <dbReference type="ARBA" id="ARBA00022692"/>
    </source>
</evidence>
<dbReference type="Pfam" id="PF04024">
    <property type="entry name" value="PspC"/>
    <property type="match status" value="1"/>
</dbReference>
<keyword evidence="5 6" id="KW-0472">Membrane</keyword>
<evidence type="ECO:0000256" key="5">
    <source>
        <dbReference type="ARBA" id="ARBA00023136"/>
    </source>
</evidence>
<evidence type="ECO:0000256" key="2">
    <source>
        <dbReference type="ARBA" id="ARBA00022475"/>
    </source>
</evidence>
<keyword evidence="3 6" id="KW-0812">Transmembrane</keyword>
<evidence type="ECO:0000256" key="6">
    <source>
        <dbReference type="SAM" id="Phobius"/>
    </source>
</evidence>
<feature type="domain" description="Phage shock protein PspC N-terminal" evidence="7">
    <location>
        <begin position="2"/>
        <end position="60"/>
    </location>
</feature>
<dbReference type="PANTHER" id="PTHR33885">
    <property type="entry name" value="PHAGE SHOCK PROTEIN C"/>
    <property type="match status" value="1"/>
</dbReference>
<sequence length="67" mass="7507">MKKLFRSMDDSKITGLCGGIGQWLGIDSNIVRIMVVLLMFFSFGTVLLAYFLLSLFVPKAPYAGDWN</sequence>